<evidence type="ECO:0000256" key="5">
    <source>
        <dbReference type="ARBA" id="ARBA00022989"/>
    </source>
</evidence>
<organism evidence="8 9">
    <name type="scientific">Vitis vinifera</name>
    <name type="common">Grape</name>
    <dbReference type="NCBI Taxonomy" id="29760"/>
    <lineage>
        <taxon>Eukaryota</taxon>
        <taxon>Viridiplantae</taxon>
        <taxon>Streptophyta</taxon>
        <taxon>Embryophyta</taxon>
        <taxon>Tracheophyta</taxon>
        <taxon>Spermatophyta</taxon>
        <taxon>Magnoliopsida</taxon>
        <taxon>eudicotyledons</taxon>
        <taxon>Gunneridae</taxon>
        <taxon>Pentapetalae</taxon>
        <taxon>rosids</taxon>
        <taxon>Vitales</taxon>
        <taxon>Vitaceae</taxon>
        <taxon>Viteae</taxon>
        <taxon>Vitis</taxon>
    </lineage>
</organism>
<gene>
    <name evidence="8" type="ORF">VitviT2T_017769</name>
</gene>
<reference evidence="8 9" key="1">
    <citation type="journal article" date="2023" name="Hortic Res">
        <title>The complete reference genome for grapevine (Vitis vinifera L.) genetics and breeding.</title>
        <authorList>
            <person name="Shi X."/>
            <person name="Cao S."/>
            <person name="Wang X."/>
            <person name="Huang S."/>
            <person name="Wang Y."/>
            <person name="Liu Z."/>
            <person name="Liu W."/>
            <person name="Leng X."/>
            <person name="Peng Y."/>
            <person name="Wang N."/>
            <person name="Wang Y."/>
            <person name="Ma Z."/>
            <person name="Xu X."/>
            <person name="Zhang F."/>
            <person name="Xue H."/>
            <person name="Zhong H."/>
            <person name="Wang Y."/>
            <person name="Zhang K."/>
            <person name="Velt A."/>
            <person name="Avia K."/>
            <person name="Holtgrawe D."/>
            <person name="Grimplet J."/>
            <person name="Matus J.T."/>
            <person name="Ware D."/>
            <person name="Wu X."/>
            <person name="Wang H."/>
            <person name="Liu C."/>
            <person name="Fang Y."/>
            <person name="Rustenholz C."/>
            <person name="Cheng Z."/>
            <person name="Xiao H."/>
            <person name="Zhou Y."/>
        </authorList>
    </citation>
    <scope>NUCLEOTIDE SEQUENCE [LARGE SCALE GENOMIC DNA]</scope>
    <source>
        <strain evidence="9">cv. Pinot noir / PN40024</strain>
        <tissue evidence="8">Leaf</tissue>
    </source>
</reference>
<keyword evidence="5" id="KW-1133">Transmembrane helix</keyword>
<keyword evidence="6" id="KW-0472">Membrane</keyword>
<dbReference type="Pfam" id="PF08137">
    <property type="entry name" value="DVL"/>
    <property type="match status" value="1"/>
</dbReference>
<evidence type="ECO:0000313" key="9">
    <source>
        <dbReference type="Proteomes" id="UP001227230"/>
    </source>
</evidence>
<protein>
    <submittedName>
        <fullName evidence="8">Uncharacterized protein</fullName>
    </submittedName>
</protein>
<keyword evidence="4" id="KW-0812">Transmembrane</keyword>
<dbReference type="PANTHER" id="PTHR33102">
    <property type="entry name" value="DVL19-RELATED-RELATED"/>
    <property type="match status" value="1"/>
</dbReference>
<evidence type="ECO:0000256" key="2">
    <source>
        <dbReference type="ARBA" id="ARBA00022473"/>
    </source>
</evidence>
<keyword evidence="9" id="KW-1185">Reference proteome</keyword>
<comment type="similarity">
    <text evidence="7">Belongs to the DVL/RTFL small polypeptides family.</text>
</comment>
<dbReference type="InterPro" id="IPR012552">
    <property type="entry name" value="DVL"/>
</dbReference>
<evidence type="ECO:0000256" key="3">
    <source>
        <dbReference type="ARBA" id="ARBA00022475"/>
    </source>
</evidence>
<accession>A0ABY9CVW3</accession>
<sequence length="96" mass="11411">MALNKVAFNQNKKDQDMGCFYTESREERKMEESSSFRKRSAGMAKEYRSRFYILRRCVAMLLCWHKCKKGMETLKPNIMIGFEFRELVLRDIGAVQ</sequence>
<dbReference type="EMBL" id="CP126659">
    <property type="protein sequence ID" value="WJZ99316.1"/>
    <property type="molecule type" value="Genomic_DNA"/>
</dbReference>
<proteinExistence type="inferred from homology"/>
<dbReference type="Proteomes" id="UP001227230">
    <property type="component" value="Chromosome 12"/>
</dbReference>
<evidence type="ECO:0000256" key="4">
    <source>
        <dbReference type="ARBA" id="ARBA00022692"/>
    </source>
</evidence>
<evidence type="ECO:0000313" key="8">
    <source>
        <dbReference type="EMBL" id="WJZ99316.1"/>
    </source>
</evidence>
<evidence type="ECO:0000256" key="7">
    <source>
        <dbReference type="ARBA" id="ARBA00024340"/>
    </source>
</evidence>
<evidence type="ECO:0000256" key="6">
    <source>
        <dbReference type="ARBA" id="ARBA00023136"/>
    </source>
</evidence>
<evidence type="ECO:0000256" key="1">
    <source>
        <dbReference type="ARBA" id="ARBA00004162"/>
    </source>
</evidence>
<keyword evidence="3" id="KW-1003">Cell membrane</keyword>
<dbReference type="InterPro" id="IPR051525">
    <property type="entry name" value="DVL_RTFL_regulatory"/>
</dbReference>
<comment type="subcellular location">
    <subcellularLocation>
        <location evidence="1">Cell membrane</location>
        <topology evidence="1">Single-pass membrane protein</topology>
    </subcellularLocation>
</comment>
<name>A0ABY9CVW3_VITVI</name>
<keyword evidence="2" id="KW-0217">Developmental protein</keyword>